<evidence type="ECO:0000313" key="7">
    <source>
        <dbReference type="EMBL" id="RIH62776.1"/>
    </source>
</evidence>
<dbReference type="InterPro" id="IPR007627">
    <property type="entry name" value="RNA_pol_sigma70_r2"/>
</dbReference>
<dbReference type="PANTHER" id="PTHR43133:SF46">
    <property type="entry name" value="RNA POLYMERASE SIGMA-70 FACTOR ECF SUBFAMILY"/>
    <property type="match status" value="1"/>
</dbReference>
<keyword evidence="2" id="KW-0805">Transcription regulation</keyword>
<sequence>MVAENNEHKLIRDLIKGDAHSFDKIFAKYNAKVYAFSLRNLKNKEDAEGVVQDVFFYLWKDRAKLKEIKNLEAWIFSICFNIIRKHFRKLIREKNHLQKFTESFLSDDNSTVTEVEYNDLLEKAEKIIEQLPGRQKTVFLLSRREGLSNDEISNKLNITKKTVENHLTKAKSFIKKSLVDEGLLTLLFFWLFIK</sequence>
<protein>
    <submittedName>
        <fullName evidence="7">RNA polymerase sigma-70 factor</fullName>
    </submittedName>
</protein>
<reference evidence="7 8" key="1">
    <citation type="journal article" date="2015" name="Int. J. Syst. Evol. Microbiol.">
        <title>Mariniphaga sediminis sp. nov., isolated from coastal sediment.</title>
        <authorList>
            <person name="Wang F.Q."/>
            <person name="Shen Q.Y."/>
            <person name="Chen G.J."/>
            <person name="Du Z.J."/>
        </authorList>
    </citation>
    <scope>NUCLEOTIDE SEQUENCE [LARGE SCALE GENOMIC DNA]</scope>
    <source>
        <strain evidence="7 8">SY21</strain>
    </source>
</reference>
<dbReference type="PANTHER" id="PTHR43133">
    <property type="entry name" value="RNA POLYMERASE ECF-TYPE SIGMA FACTO"/>
    <property type="match status" value="1"/>
</dbReference>
<dbReference type="SUPFAM" id="SSF88659">
    <property type="entry name" value="Sigma3 and sigma4 domains of RNA polymerase sigma factors"/>
    <property type="match status" value="1"/>
</dbReference>
<feature type="domain" description="RNA polymerase sigma-70 region 2" evidence="5">
    <location>
        <begin position="26"/>
        <end position="90"/>
    </location>
</feature>
<dbReference type="InterPro" id="IPR039425">
    <property type="entry name" value="RNA_pol_sigma-70-like"/>
</dbReference>
<dbReference type="GO" id="GO:0003677">
    <property type="term" value="F:DNA binding"/>
    <property type="evidence" value="ECO:0007669"/>
    <property type="project" value="InterPro"/>
</dbReference>
<dbReference type="Proteomes" id="UP000266441">
    <property type="component" value="Unassembled WGS sequence"/>
</dbReference>
<organism evidence="7 8">
    <name type="scientific">Mariniphaga sediminis</name>
    <dbReference type="NCBI Taxonomy" id="1628158"/>
    <lineage>
        <taxon>Bacteria</taxon>
        <taxon>Pseudomonadati</taxon>
        <taxon>Bacteroidota</taxon>
        <taxon>Bacteroidia</taxon>
        <taxon>Marinilabiliales</taxon>
        <taxon>Prolixibacteraceae</taxon>
        <taxon>Mariniphaga</taxon>
    </lineage>
</organism>
<dbReference type="Pfam" id="PF04542">
    <property type="entry name" value="Sigma70_r2"/>
    <property type="match status" value="1"/>
</dbReference>
<dbReference type="InterPro" id="IPR013324">
    <property type="entry name" value="RNA_pol_sigma_r3/r4-like"/>
</dbReference>
<accession>A0A399CTW2</accession>
<dbReference type="InterPro" id="IPR013325">
    <property type="entry name" value="RNA_pol_sigma_r2"/>
</dbReference>
<dbReference type="OrthoDB" id="1493347at2"/>
<evidence type="ECO:0000256" key="4">
    <source>
        <dbReference type="ARBA" id="ARBA00023163"/>
    </source>
</evidence>
<comment type="similarity">
    <text evidence="1">Belongs to the sigma-70 factor family. ECF subfamily.</text>
</comment>
<evidence type="ECO:0000256" key="3">
    <source>
        <dbReference type="ARBA" id="ARBA00023082"/>
    </source>
</evidence>
<evidence type="ECO:0000313" key="8">
    <source>
        <dbReference type="Proteomes" id="UP000266441"/>
    </source>
</evidence>
<keyword evidence="8" id="KW-1185">Reference proteome</keyword>
<dbReference type="InterPro" id="IPR014284">
    <property type="entry name" value="RNA_pol_sigma-70_dom"/>
</dbReference>
<dbReference type="NCBIfam" id="TIGR02985">
    <property type="entry name" value="Sig70_bacteroi1"/>
    <property type="match status" value="1"/>
</dbReference>
<comment type="caution">
    <text evidence="7">The sequence shown here is derived from an EMBL/GenBank/DDBJ whole genome shotgun (WGS) entry which is preliminary data.</text>
</comment>
<dbReference type="SUPFAM" id="SSF88946">
    <property type="entry name" value="Sigma2 domain of RNA polymerase sigma factors"/>
    <property type="match status" value="1"/>
</dbReference>
<dbReference type="InterPro" id="IPR036388">
    <property type="entry name" value="WH-like_DNA-bd_sf"/>
</dbReference>
<dbReference type="GO" id="GO:0006352">
    <property type="term" value="P:DNA-templated transcription initiation"/>
    <property type="evidence" value="ECO:0007669"/>
    <property type="project" value="InterPro"/>
</dbReference>
<proteinExistence type="inferred from homology"/>
<gene>
    <name evidence="7" type="ORF">D1164_23125</name>
</gene>
<evidence type="ECO:0000256" key="1">
    <source>
        <dbReference type="ARBA" id="ARBA00010641"/>
    </source>
</evidence>
<dbReference type="GO" id="GO:0016987">
    <property type="term" value="F:sigma factor activity"/>
    <property type="evidence" value="ECO:0007669"/>
    <property type="project" value="UniProtKB-KW"/>
</dbReference>
<dbReference type="InterPro" id="IPR013249">
    <property type="entry name" value="RNA_pol_sigma70_r4_t2"/>
</dbReference>
<evidence type="ECO:0000259" key="5">
    <source>
        <dbReference type="Pfam" id="PF04542"/>
    </source>
</evidence>
<dbReference type="Pfam" id="PF08281">
    <property type="entry name" value="Sigma70_r4_2"/>
    <property type="match status" value="1"/>
</dbReference>
<keyword evidence="3" id="KW-0731">Sigma factor</keyword>
<evidence type="ECO:0000259" key="6">
    <source>
        <dbReference type="Pfam" id="PF08281"/>
    </source>
</evidence>
<dbReference type="Gene3D" id="1.10.10.10">
    <property type="entry name" value="Winged helix-like DNA-binding domain superfamily/Winged helix DNA-binding domain"/>
    <property type="match status" value="1"/>
</dbReference>
<feature type="domain" description="RNA polymerase sigma factor 70 region 4 type 2" evidence="6">
    <location>
        <begin position="123"/>
        <end position="172"/>
    </location>
</feature>
<name>A0A399CTW2_9BACT</name>
<evidence type="ECO:0000256" key="2">
    <source>
        <dbReference type="ARBA" id="ARBA00023015"/>
    </source>
</evidence>
<dbReference type="Gene3D" id="1.10.1740.10">
    <property type="match status" value="1"/>
</dbReference>
<dbReference type="NCBIfam" id="TIGR02937">
    <property type="entry name" value="sigma70-ECF"/>
    <property type="match status" value="1"/>
</dbReference>
<dbReference type="InterPro" id="IPR014327">
    <property type="entry name" value="RNA_pol_sigma70_bacteroid"/>
</dbReference>
<dbReference type="EMBL" id="QWET01000038">
    <property type="protein sequence ID" value="RIH62776.1"/>
    <property type="molecule type" value="Genomic_DNA"/>
</dbReference>
<keyword evidence="4" id="KW-0804">Transcription</keyword>
<dbReference type="AlphaFoldDB" id="A0A399CTW2"/>
<dbReference type="RefSeq" id="WP_119352281.1">
    <property type="nucleotide sequence ID" value="NZ_QWET01000038.1"/>
</dbReference>